<keyword evidence="2 6" id="KW-0560">Oxidoreductase</keyword>
<keyword evidence="7" id="KW-1185">Reference proteome</keyword>
<comment type="catalytic activity">
    <reaction evidence="3">
        <text>L-methionyl-[protein] + [thioredoxin]-disulfide + H2O = L-methionyl-(S)-S-oxide-[protein] + [thioredoxin]-dithiol</text>
        <dbReference type="Rhea" id="RHEA:14217"/>
        <dbReference type="Rhea" id="RHEA-COMP:10698"/>
        <dbReference type="Rhea" id="RHEA-COMP:10700"/>
        <dbReference type="Rhea" id="RHEA-COMP:12313"/>
        <dbReference type="Rhea" id="RHEA-COMP:12315"/>
        <dbReference type="ChEBI" id="CHEBI:15377"/>
        <dbReference type="ChEBI" id="CHEBI:16044"/>
        <dbReference type="ChEBI" id="CHEBI:29950"/>
        <dbReference type="ChEBI" id="CHEBI:44120"/>
        <dbReference type="ChEBI" id="CHEBI:50058"/>
        <dbReference type="EC" id="1.8.4.11"/>
    </reaction>
</comment>
<name>A0ABW3B9D1_9FLAO</name>
<evidence type="ECO:0000259" key="5">
    <source>
        <dbReference type="Pfam" id="PF01625"/>
    </source>
</evidence>
<dbReference type="InterPro" id="IPR002569">
    <property type="entry name" value="Met_Sox_Rdtase_MsrA_dom"/>
</dbReference>
<organism evidence="6 7">
    <name type="scientific">Maribacter chungangensis</name>
    <dbReference type="NCBI Taxonomy" id="1069117"/>
    <lineage>
        <taxon>Bacteria</taxon>
        <taxon>Pseudomonadati</taxon>
        <taxon>Bacteroidota</taxon>
        <taxon>Flavobacteriia</taxon>
        <taxon>Flavobacteriales</taxon>
        <taxon>Flavobacteriaceae</taxon>
        <taxon>Maribacter</taxon>
    </lineage>
</organism>
<dbReference type="SUPFAM" id="SSF55068">
    <property type="entry name" value="Peptide methionine sulfoxide reductase"/>
    <property type="match status" value="1"/>
</dbReference>
<dbReference type="EMBL" id="JBHTHY010000024">
    <property type="protein sequence ID" value="MFD0799423.1"/>
    <property type="molecule type" value="Genomic_DNA"/>
</dbReference>
<dbReference type="PANTHER" id="PTHR43774:SF1">
    <property type="entry name" value="PEPTIDE METHIONINE SULFOXIDE REDUCTASE MSRA 2"/>
    <property type="match status" value="1"/>
</dbReference>
<comment type="catalytic activity">
    <reaction evidence="4">
        <text>[thioredoxin]-disulfide + L-methionine + H2O = L-methionine (S)-S-oxide + [thioredoxin]-dithiol</text>
        <dbReference type="Rhea" id="RHEA:19993"/>
        <dbReference type="Rhea" id="RHEA-COMP:10698"/>
        <dbReference type="Rhea" id="RHEA-COMP:10700"/>
        <dbReference type="ChEBI" id="CHEBI:15377"/>
        <dbReference type="ChEBI" id="CHEBI:29950"/>
        <dbReference type="ChEBI" id="CHEBI:50058"/>
        <dbReference type="ChEBI" id="CHEBI:57844"/>
        <dbReference type="ChEBI" id="CHEBI:58772"/>
        <dbReference type="EC" id="1.8.4.11"/>
    </reaction>
</comment>
<dbReference type="InterPro" id="IPR036509">
    <property type="entry name" value="Met_Sox_Rdtase_MsrA_sf"/>
</dbReference>
<evidence type="ECO:0000256" key="4">
    <source>
        <dbReference type="ARBA" id="ARBA00048782"/>
    </source>
</evidence>
<gene>
    <name evidence="6" type="ORF">ACFQZJ_18265</name>
</gene>
<proteinExistence type="predicted"/>
<dbReference type="Gene3D" id="3.30.1060.10">
    <property type="entry name" value="Peptide methionine sulphoxide reductase MsrA"/>
    <property type="match status" value="1"/>
</dbReference>
<evidence type="ECO:0000256" key="2">
    <source>
        <dbReference type="ARBA" id="ARBA00023002"/>
    </source>
</evidence>
<dbReference type="RefSeq" id="WP_379936408.1">
    <property type="nucleotide sequence ID" value="NZ_JBHTHY010000024.1"/>
</dbReference>
<evidence type="ECO:0000313" key="6">
    <source>
        <dbReference type="EMBL" id="MFD0799423.1"/>
    </source>
</evidence>
<dbReference type="EC" id="1.8.4.11" evidence="1"/>
<sequence>MSKLQKIGLGGGCHWCTEAVFQSLKGVCKVEQGFIASTGAHTSFSEAVIVHFSEDMIGLSDIIAIHLHTHNSTSQHSMRNKYRSAVYVFAEAEVDHISNMLESLQKDFHKKLITQVLPFGAFKASDSQFHDYYITDPDRPFCKTHIAPKLQMLKTKFSKEYNLDTKMSGK</sequence>
<dbReference type="Pfam" id="PF01625">
    <property type="entry name" value="PMSR"/>
    <property type="match status" value="1"/>
</dbReference>
<feature type="domain" description="Peptide methionine sulphoxide reductase MsrA" evidence="5">
    <location>
        <begin position="7"/>
        <end position="142"/>
    </location>
</feature>
<accession>A0ABW3B9D1</accession>
<dbReference type="PANTHER" id="PTHR43774">
    <property type="entry name" value="PEPTIDE METHIONINE SULFOXIDE REDUCTASE"/>
    <property type="match status" value="1"/>
</dbReference>
<dbReference type="GO" id="GO:0008113">
    <property type="term" value="F:peptide-methionine (S)-S-oxide reductase activity"/>
    <property type="evidence" value="ECO:0007669"/>
    <property type="project" value="UniProtKB-EC"/>
</dbReference>
<evidence type="ECO:0000313" key="7">
    <source>
        <dbReference type="Proteomes" id="UP001597012"/>
    </source>
</evidence>
<evidence type="ECO:0000256" key="1">
    <source>
        <dbReference type="ARBA" id="ARBA00012502"/>
    </source>
</evidence>
<protein>
    <recommendedName>
        <fullName evidence="1">peptide-methionine (S)-S-oxide reductase</fullName>
        <ecNumber evidence="1">1.8.4.11</ecNumber>
    </recommendedName>
</protein>
<comment type="caution">
    <text evidence="6">The sequence shown here is derived from an EMBL/GenBank/DDBJ whole genome shotgun (WGS) entry which is preliminary data.</text>
</comment>
<dbReference type="Proteomes" id="UP001597012">
    <property type="component" value="Unassembled WGS sequence"/>
</dbReference>
<reference evidence="7" key="1">
    <citation type="journal article" date="2019" name="Int. J. Syst. Evol. Microbiol.">
        <title>The Global Catalogue of Microorganisms (GCM) 10K type strain sequencing project: providing services to taxonomists for standard genome sequencing and annotation.</title>
        <authorList>
            <consortium name="The Broad Institute Genomics Platform"/>
            <consortium name="The Broad Institute Genome Sequencing Center for Infectious Disease"/>
            <person name="Wu L."/>
            <person name="Ma J."/>
        </authorList>
    </citation>
    <scope>NUCLEOTIDE SEQUENCE [LARGE SCALE GENOMIC DNA]</scope>
    <source>
        <strain evidence="7">CCUG 61948</strain>
    </source>
</reference>
<evidence type="ECO:0000256" key="3">
    <source>
        <dbReference type="ARBA" id="ARBA00047806"/>
    </source>
</evidence>